<dbReference type="Proteomes" id="UP000502421">
    <property type="component" value="Chromosome"/>
</dbReference>
<dbReference type="Gene3D" id="1.10.260.40">
    <property type="entry name" value="lambda repressor-like DNA-binding domains"/>
    <property type="match status" value="1"/>
</dbReference>
<dbReference type="GO" id="GO:0003677">
    <property type="term" value="F:DNA binding"/>
    <property type="evidence" value="ECO:0007669"/>
    <property type="project" value="InterPro"/>
</dbReference>
<protein>
    <submittedName>
        <fullName evidence="2">Helix-turn-helix transcriptional regulator</fullName>
    </submittedName>
</protein>
<dbReference type="RefSeq" id="WP_168811464.1">
    <property type="nucleotide sequence ID" value="NZ_CP051205.1"/>
</dbReference>
<dbReference type="SUPFAM" id="SSF47413">
    <property type="entry name" value="lambda repressor-like DNA-binding domains"/>
    <property type="match status" value="1"/>
</dbReference>
<gene>
    <name evidence="2" type="ORF">HF329_33375</name>
</gene>
<dbReference type="Pfam" id="PF01381">
    <property type="entry name" value="HTH_3"/>
    <property type="match status" value="1"/>
</dbReference>
<proteinExistence type="predicted"/>
<dbReference type="CDD" id="cd00093">
    <property type="entry name" value="HTH_XRE"/>
    <property type="match status" value="1"/>
</dbReference>
<dbReference type="EMBL" id="CP051205">
    <property type="protein sequence ID" value="QJB35940.1"/>
    <property type="molecule type" value="Genomic_DNA"/>
</dbReference>
<dbReference type="PROSITE" id="PS50943">
    <property type="entry name" value="HTH_CROC1"/>
    <property type="match status" value="1"/>
</dbReference>
<sequence>MAMDRYLREQISLGKNIRAVRKAAGLTQLDIEVRTGIDRADISKIENGKKNIELYTIVKLAEAMEAELHQFFPKKQSSNKQ</sequence>
<organism evidence="2 3">
    <name type="scientific">Chitinophaga oryzae</name>
    <dbReference type="NCBI Taxonomy" id="2725414"/>
    <lineage>
        <taxon>Bacteria</taxon>
        <taxon>Pseudomonadati</taxon>
        <taxon>Bacteroidota</taxon>
        <taxon>Chitinophagia</taxon>
        <taxon>Chitinophagales</taxon>
        <taxon>Chitinophagaceae</taxon>
        <taxon>Chitinophaga</taxon>
    </lineage>
</organism>
<feature type="domain" description="HTH cro/C1-type" evidence="1">
    <location>
        <begin position="17"/>
        <end position="71"/>
    </location>
</feature>
<evidence type="ECO:0000313" key="2">
    <source>
        <dbReference type="EMBL" id="QJB35940.1"/>
    </source>
</evidence>
<accession>A0AAE7DBC7</accession>
<dbReference type="KEGG" id="coy:HF329_33375"/>
<evidence type="ECO:0000313" key="3">
    <source>
        <dbReference type="Proteomes" id="UP000502421"/>
    </source>
</evidence>
<evidence type="ECO:0000259" key="1">
    <source>
        <dbReference type="PROSITE" id="PS50943"/>
    </source>
</evidence>
<name>A0AAE7DBC7_9BACT</name>
<dbReference type="InterPro" id="IPR001387">
    <property type="entry name" value="Cro/C1-type_HTH"/>
</dbReference>
<dbReference type="AlphaFoldDB" id="A0AAE7DBC7"/>
<dbReference type="SMART" id="SM00530">
    <property type="entry name" value="HTH_XRE"/>
    <property type="match status" value="1"/>
</dbReference>
<reference evidence="3" key="1">
    <citation type="submission" date="2020-04" db="EMBL/GenBank/DDBJ databases">
        <authorList>
            <person name="Kittiwongwattana C."/>
        </authorList>
    </citation>
    <scope>NUCLEOTIDE SEQUENCE [LARGE SCALE GENOMIC DNA]</scope>
    <source>
        <strain evidence="3">1310</strain>
    </source>
</reference>
<dbReference type="InterPro" id="IPR010982">
    <property type="entry name" value="Lambda_DNA-bd_dom_sf"/>
</dbReference>